<name>A0A7J7UAE1_PIPKU</name>
<sequence length="142" mass="15334">MPPLSEKEASGGGIGRRAEMEPGLLMWRHWLQQVQRPRGPSLAGCRTSSVQAADKVGGHTRCVSMCDRGLGRRDGEGCFSSQAARLERGTGVGIRPMGLHPVTQVCGRPMCPQRRVSGRSCCGLDAGRTHFPKPPALFQILK</sequence>
<reference evidence="1 2" key="1">
    <citation type="journal article" date="2020" name="Nature">
        <title>Six reference-quality genomes reveal evolution of bat adaptations.</title>
        <authorList>
            <person name="Jebb D."/>
            <person name="Huang Z."/>
            <person name="Pippel M."/>
            <person name="Hughes G.M."/>
            <person name="Lavrichenko K."/>
            <person name="Devanna P."/>
            <person name="Winkler S."/>
            <person name="Jermiin L.S."/>
            <person name="Skirmuntt E.C."/>
            <person name="Katzourakis A."/>
            <person name="Burkitt-Gray L."/>
            <person name="Ray D.A."/>
            <person name="Sullivan K.A.M."/>
            <person name="Roscito J.G."/>
            <person name="Kirilenko B.M."/>
            <person name="Davalos L.M."/>
            <person name="Corthals A.P."/>
            <person name="Power M.L."/>
            <person name="Jones G."/>
            <person name="Ransome R.D."/>
            <person name="Dechmann D.K.N."/>
            <person name="Locatelli A.G."/>
            <person name="Puechmaille S.J."/>
            <person name="Fedrigo O."/>
            <person name="Jarvis E.D."/>
            <person name="Hiller M."/>
            <person name="Vernes S.C."/>
            <person name="Myers E.W."/>
            <person name="Teeling E.C."/>
        </authorList>
    </citation>
    <scope>NUCLEOTIDE SEQUENCE [LARGE SCALE GENOMIC DNA]</scope>
    <source>
        <strain evidence="1">MPipKuh1</strain>
        <tissue evidence="1">Flight muscle</tissue>
    </source>
</reference>
<dbReference type="AlphaFoldDB" id="A0A7J7UAE1"/>
<evidence type="ECO:0000313" key="1">
    <source>
        <dbReference type="EMBL" id="KAF6309716.1"/>
    </source>
</evidence>
<proteinExistence type="predicted"/>
<evidence type="ECO:0000313" key="2">
    <source>
        <dbReference type="Proteomes" id="UP000558488"/>
    </source>
</evidence>
<dbReference type="Proteomes" id="UP000558488">
    <property type="component" value="Unassembled WGS sequence"/>
</dbReference>
<keyword evidence="2" id="KW-1185">Reference proteome</keyword>
<gene>
    <name evidence="1" type="ORF">mPipKuh1_009166</name>
</gene>
<organism evidence="1 2">
    <name type="scientific">Pipistrellus kuhlii</name>
    <name type="common">Kuhl's pipistrelle</name>
    <dbReference type="NCBI Taxonomy" id="59472"/>
    <lineage>
        <taxon>Eukaryota</taxon>
        <taxon>Metazoa</taxon>
        <taxon>Chordata</taxon>
        <taxon>Craniata</taxon>
        <taxon>Vertebrata</taxon>
        <taxon>Euteleostomi</taxon>
        <taxon>Mammalia</taxon>
        <taxon>Eutheria</taxon>
        <taxon>Laurasiatheria</taxon>
        <taxon>Chiroptera</taxon>
        <taxon>Yangochiroptera</taxon>
        <taxon>Vespertilionidae</taxon>
        <taxon>Pipistrellus</taxon>
    </lineage>
</organism>
<protein>
    <submittedName>
        <fullName evidence="1">Uncharacterized protein</fullName>
    </submittedName>
</protein>
<comment type="caution">
    <text evidence="1">The sequence shown here is derived from an EMBL/GenBank/DDBJ whole genome shotgun (WGS) entry which is preliminary data.</text>
</comment>
<accession>A0A7J7UAE1</accession>
<dbReference type="EMBL" id="JACAGB010000021">
    <property type="protein sequence ID" value="KAF6309716.1"/>
    <property type="molecule type" value="Genomic_DNA"/>
</dbReference>